<feature type="region of interest" description="Disordered" evidence="2">
    <location>
        <begin position="1"/>
        <end position="26"/>
    </location>
</feature>
<feature type="compositionally biased region" description="Polar residues" evidence="2">
    <location>
        <begin position="15"/>
        <end position="26"/>
    </location>
</feature>
<evidence type="ECO:0000256" key="2">
    <source>
        <dbReference type="SAM" id="MobiDB-lite"/>
    </source>
</evidence>
<evidence type="ECO:0000256" key="1">
    <source>
        <dbReference type="ARBA" id="ARBA00010835"/>
    </source>
</evidence>
<dbReference type="GO" id="GO:0072344">
    <property type="term" value="P:rescue of stalled ribosome"/>
    <property type="evidence" value="ECO:0007669"/>
    <property type="project" value="TreeGrafter"/>
</dbReference>
<dbReference type="PANTHER" id="PTHR47814:SF1">
    <property type="entry name" value="PEPTIDYL-TRNA HYDROLASE ARFB"/>
    <property type="match status" value="1"/>
</dbReference>
<evidence type="ECO:0000259" key="3">
    <source>
        <dbReference type="Pfam" id="PF00472"/>
    </source>
</evidence>
<dbReference type="GO" id="GO:0004045">
    <property type="term" value="F:peptidyl-tRNA hydrolase activity"/>
    <property type="evidence" value="ECO:0007669"/>
    <property type="project" value="TreeGrafter"/>
</dbReference>
<evidence type="ECO:0000313" key="4">
    <source>
        <dbReference type="EMBL" id="AEE48109.1"/>
    </source>
</evidence>
<dbReference type="RefSeq" id="WP_013762673.1">
    <property type="nucleotide sequence ID" value="NC_015510.1"/>
</dbReference>
<dbReference type="SUPFAM" id="SSF75620">
    <property type="entry name" value="Release factor"/>
    <property type="match status" value="1"/>
</dbReference>
<feature type="region of interest" description="Disordered" evidence="2">
    <location>
        <begin position="100"/>
        <end position="139"/>
    </location>
</feature>
<dbReference type="OrthoDB" id="9815709at2"/>
<evidence type="ECO:0000313" key="5">
    <source>
        <dbReference type="Proteomes" id="UP000008461"/>
    </source>
</evidence>
<dbReference type="KEGG" id="hhy:Halhy_0196"/>
<accession>F4KTW5</accession>
<dbReference type="InterPro" id="IPR000352">
    <property type="entry name" value="Pep_chain_release_fac_I"/>
</dbReference>
<dbReference type="eggNOG" id="COG1186">
    <property type="taxonomic scope" value="Bacteria"/>
</dbReference>
<organism evidence="4 5">
    <name type="scientific">Haliscomenobacter hydrossis (strain ATCC 27775 / DSM 1100 / LMG 10767 / O)</name>
    <dbReference type="NCBI Taxonomy" id="760192"/>
    <lineage>
        <taxon>Bacteria</taxon>
        <taxon>Pseudomonadati</taxon>
        <taxon>Bacteroidota</taxon>
        <taxon>Saprospiria</taxon>
        <taxon>Saprospirales</taxon>
        <taxon>Haliscomenobacteraceae</taxon>
        <taxon>Haliscomenobacter</taxon>
    </lineage>
</organism>
<protein>
    <submittedName>
        <fullName evidence="4">Class I peptide chain release factor</fullName>
    </submittedName>
</protein>
<dbReference type="Proteomes" id="UP000008461">
    <property type="component" value="Chromosome"/>
</dbReference>
<dbReference type="PANTHER" id="PTHR47814">
    <property type="entry name" value="PEPTIDYL-TRNA HYDROLASE ARFB"/>
    <property type="match status" value="1"/>
</dbReference>
<comment type="similarity">
    <text evidence="1">Belongs to the prokaryotic/mitochondrial release factor family.</text>
</comment>
<dbReference type="Gene3D" id="3.30.160.20">
    <property type="match status" value="1"/>
</dbReference>
<dbReference type="InterPro" id="IPR045853">
    <property type="entry name" value="Pep_chain_release_fac_I_sf"/>
</dbReference>
<dbReference type="GO" id="GO:0043022">
    <property type="term" value="F:ribosome binding"/>
    <property type="evidence" value="ECO:0007669"/>
    <property type="project" value="TreeGrafter"/>
</dbReference>
<feature type="domain" description="Prokaryotic-type class I peptide chain release factors" evidence="3">
    <location>
        <begin position="7"/>
        <end position="124"/>
    </location>
</feature>
<gene>
    <name evidence="4" type="ordered locus">Halhy_0196</name>
</gene>
<proteinExistence type="inferred from homology"/>
<sequence>MDTLQIQKELKFRTSRSSGSGGQNVNKVETRVEALFEVNTSEGLNEEEKAIVAAKLASRISKEGLLSAVSQESRTQQSNREKAIKKLLTLLETALIPEPEREEVPERLVANPRKRKKAKAVQSEKKAARKKIIPPKEED</sequence>
<keyword evidence="5" id="KW-1185">Reference proteome</keyword>
<dbReference type="Pfam" id="PF00472">
    <property type="entry name" value="RF-1"/>
    <property type="match status" value="1"/>
</dbReference>
<dbReference type="EMBL" id="CP002691">
    <property type="protein sequence ID" value="AEE48109.1"/>
    <property type="molecule type" value="Genomic_DNA"/>
</dbReference>
<reference evidence="4 5" key="1">
    <citation type="journal article" date="2011" name="Stand. Genomic Sci.">
        <title>Complete genome sequence of Haliscomenobacter hydrossis type strain (O).</title>
        <authorList>
            <consortium name="US DOE Joint Genome Institute (JGI-PGF)"/>
            <person name="Daligault H."/>
            <person name="Lapidus A."/>
            <person name="Zeytun A."/>
            <person name="Nolan M."/>
            <person name="Lucas S."/>
            <person name="Del Rio T.G."/>
            <person name="Tice H."/>
            <person name="Cheng J.F."/>
            <person name="Tapia R."/>
            <person name="Han C."/>
            <person name="Goodwin L."/>
            <person name="Pitluck S."/>
            <person name="Liolios K."/>
            <person name="Pagani I."/>
            <person name="Ivanova N."/>
            <person name="Huntemann M."/>
            <person name="Mavromatis K."/>
            <person name="Mikhailova N."/>
            <person name="Pati A."/>
            <person name="Chen A."/>
            <person name="Palaniappan K."/>
            <person name="Land M."/>
            <person name="Hauser L."/>
            <person name="Brambilla E.M."/>
            <person name="Rohde M."/>
            <person name="Verbarg S."/>
            <person name="Goker M."/>
            <person name="Bristow J."/>
            <person name="Eisen J.A."/>
            <person name="Markowitz V."/>
            <person name="Hugenholtz P."/>
            <person name="Kyrpides N.C."/>
            <person name="Klenk H.P."/>
            <person name="Woyke T."/>
        </authorList>
    </citation>
    <scope>NUCLEOTIDE SEQUENCE [LARGE SCALE GENOMIC DNA]</scope>
    <source>
        <strain evidence="5">ATCC 27775 / DSM 1100 / LMG 10767 / O</strain>
    </source>
</reference>
<dbReference type="STRING" id="760192.Halhy_0196"/>
<reference key="2">
    <citation type="submission" date="2011-04" db="EMBL/GenBank/DDBJ databases">
        <title>Complete sequence of chromosome of Haliscomenobacter hydrossis DSM 1100.</title>
        <authorList>
            <consortium name="US DOE Joint Genome Institute (JGI-PGF)"/>
            <person name="Lucas S."/>
            <person name="Han J."/>
            <person name="Lapidus A."/>
            <person name="Bruce D."/>
            <person name="Goodwin L."/>
            <person name="Pitluck S."/>
            <person name="Peters L."/>
            <person name="Kyrpides N."/>
            <person name="Mavromatis K."/>
            <person name="Ivanova N."/>
            <person name="Ovchinnikova G."/>
            <person name="Pagani I."/>
            <person name="Daligault H."/>
            <person name="Detter J.C."/>
            <person name="Han C."/>
            <person name="Land M."/>
            <person name="Hauser L."/>
            <person name="Markowitz V."/>
            <person name="Cheng J.-F."/>
            <person name="Hugenholtz P."/>
            <person name="Woyke T."/>
            <person name="Wu D."/>
            <person name="Verbarg S."/>
            <person name="Frueling A."/>
            <person name="Brambilla E."/>
            <person name="Klenk H.-P."/>
            <person name="Eisen J.A."/>
        </authorList>
    </citation>
    <scope>NUCLEOTIDE SEQUENCE</scope>
    <source>
        <strain>DSM 1100</strain>
    </source>
</reference>
<name>F4KTW5_HALH1</name>
<dbReference type="AlphaFoldDB" id="F4KTW5"/>
<dbReference type="HOGENOM" id="CLU_089470_3_2_10"/>
<dbReference type="GO" id="GO:0003747">
    <property type="term" value="F:translation release factor activity"/>
    <property type="evidence" value="ECO:0007669"/>
    <property type="project" value="InterPro"/>
</dbReference>